<proteinExistence type="predicted"/>
<evidence type="ECO:0000259" key="2">
    <source>
        <dbReference type="Pfam" id="PF09603"/>
    </source>
</evidence>
<keyword evidence="1" id="KW-0732">Signal</keyword>
<dbReference type="Pfam" id="PF09603">
    <property type="entry name" value="Fib_succ_major"/>
    <property type="match status" value="1"/>
</dbReference>
<evidence type="ECO:0000256" key="1">
    <source>
        <dbReference type="SAM" id="SignalP"/>
    </source>
</evidence>
<accession>A0A5M4AU14</accession>
<dbReference type="InterPro" id="IPR011871">
    <property type="entry name" value="Fib_succ_major"/>
</dbReference>
<dbReference type="Proteomes" id="UP000391834">
    <property type="component" value="Unassembled WGS sequence"/>
</dbReference>
<feature type="domain" description="Fibrobacter succinogenes major paralogous" evidence="2">
    <location>
        <begin position="131"/>
        <end position="332"/>
    </location>
</feature>
<sequence length="333" mass="36727">MKKVNLLFALAIVLTAFVMTNCSKNEPFDPTSVVGISISTPPTKAAYYEGEDLDLSGMIVELQLNNSSTKKVSFKDFDGYDLTTEPENGTRLTKESSNTITIKQNDTGQTTAQNITFNTVTDIDGNVYRLVKIGDQVWMRENLKTTKFQNGDVIGTTNPATLDISGETEPEYEWAYNGDESNVDTYGRLYTQYVAMDSRNVCPEGFRVPQGRDFSTLISYLQSNGYNYDKSTDANKLGKAIAAKTNWDSYTYLEGPGNNPETNNSSGFTGLPSGDRINSDKIFLGMGGLTYWWTVDVRNGAGVGFRVQNVSEEAEIIFDGDVNSAAPIRCIKE</sequence>
<dbReference type="NCBIfam" id="TIGR02145">
    <property type="entry name" value="Fib_succ_major"/>
    <property type="match status" value="1"/>
</dbReference>
<feature type="signal peptide" evidence="1">
    <location>
        <begin position="1"/>
        <end position="18"/>
    </location>
</feature>
<evidence type="ECO:0000313" key="4">
    <source>
        <dbReference type="Proteomes" id="UP000391834"/>
    </source>
</evidence>
<dbReference type="EMBL" id="BLAX01000001">
    <property type="protein sequence ID" value="GET31450.1"/>
    <property type="molecule type" value="Genomic_DNA"/>
</dbReference>
<gene>
    <name evidence="3" type="ORF">PbJCM13498_03130</name>
</gene>
<feature type="chain" id="PRO_5024297668" description="Fibrobacter succinogenes major paralogous domain-containing protein" evidence="1">
    <location>
        <begin position="19"/>
        <end position="333"/>
    </location>
</feature>
<dbReference type="RefSeq" id="WP_159103374.1">
    <property type="nucleotide sequence ID" value="NZ_BLAX01000001.1"/>
</dbReference>
<dbReference type="AlphaFoldDB" id="A0A5M4AU14"/>
<dbReference type="Gene3D" id="2.60.40.3630">
    <property type="match status" value="1"/>
</dbReference>
<organism evidence="3 4">
    <name type="scientific">Prolixibacter bellariivorans</name>
    <dbReference type="NCBI Taxonomy" id="314319"/>
    <lineage>
        <taxon>Bacteria</taxon>
        <taxon>Pseudomonadati</taxon>
        <taxon>Bacteroidota</taxon>
        <taxon>Bacteroidia</taxon>
        <taxon>Marinilabiliales</taxon>
        <taxon>Prolixibacteraceae</taxon>
        <taxon>Prolixibacter</taxon>
    </lineage>
</organism>
<name>A0A5M4AU14_9BACT</name>
<reference evidence="3 4" key="1">
    <citation type="submission" date="2019-10" db="EMBL/GenBank/DDBJ databases">
        <title>Prolixibacter strains distinguished by the presence of nitrate reductase genes were adept at nitrate-dependent anaerobic corrosion of metallic iron and carbon steel.</title>
        <authorList>
            <person name="Iino T."/>
            <person name="Shono N."/>
            <person name="Ito K."/>
            <person name="Nakamura R."/>
            <person name="Sueoka K."/>
            <person name="Harayama S."/>
            <person name="Ohkuma M."/>
        </authorList>
    </citation>
    <scope>NUCLEOTIDE SEQUENCE [LARGE SCALE GENOMIC DNA]</scope>
    <source>
        <strain evidence="3 4">JCM 13498</strain>
    </source>
</reference>
<comment type="caution">
    <text evidence="3">The sequence shown here is derived from an EMBL/GenBank/DDBJ whole genome shotgun (WGS) entry which is preliminary data.</text>
</comment>
<protein>
    <recommendedName>
        <fullName evidence="2">Fibrobacter succinogenes major paralogous domain-containing protein</fullName>
    </recommendedName>
</protein>
<evidence type="ECO:0000313" key="3">
    <source>
        <dbReference type="EMBL" id="GET31450.1"/>
    </source>
</evidence>
<keyword evidence="4" id="KW-1185">Reference proteome</keyword>